<dbReference type="InParanoid" id="F6H3A5"/>
<dbReference type="PaxDb" id="29760-VIT_04s0008g02420.t01"/>
<gene>
    <name evidence="1" type="ordered locus">VIT_04s0008g02420</name>
</gene>
<dbReference type="EMBL" id="FN595231">
    <property type="protein sequence ID" value="CCB46642.1"/>
    <property type="molecule type" value="Genomic_DNA"/>
</dbReference>
<dbReference type="Proteomes" id="UP000009183">
    <property type="component" value="Chromosome 4"/>
</dbReference>
<proteinExistence type="predicted"/>
<protein>
    <submittedName>
        <fullName evidence="1">Uncharacterized protein</fullName>
    </submittedName>
</protein>
<dbReference type="HOGENOM" id="CLU_3369478_0_0_1"/>
<organism evidence="1 2">
    <name type="scientific">Vitis vinifera</name>
    <name type="common">Grape</name>
    <dbReference type="NCBI Taxonomy" id="29760"/>
    <lineage>
        <taxon>Eukaryota</taxon>
        <taxon>Viridiplantae</taxon>
        <taxon>Streptophyta</taxon>
        <taxon>Embryophyta</taxon>
        <taxon>Tracheophyta</taxon>
        <taxon>Spermatophyta</taxon>
        <taxon>Magnoliopsida</taxon>
        <taxon>eudicotyledons</taxon>
        <taxon>Gunneridae</taxon>
        <taxon>Pentapetalae</taxon>
        <taxon>rosids</taxon>
        <taxon>Vitales</taxon>
        <taxon>Vitaceae</taxon>
        <taxon>Viteae</taxon>
        <taxon>Vitis</taxon>
    </lineage>
</organism>
<evidence type="ECO:0000313" key="1">
    <source>
        <dbReference type="EMBL" id="CCB46642.1"/>
    </source>
</evidence>
<dbReference type="AlphaFoldDB" id="F6H3A5"/>
<evidence type="ECO:0000313" key="2">
    <source>
        <dbReference type="Proteomes" id="UP000009183"/>
    </source>
</evidence>
<name>F6H3A5_VITVI</name>
<accession>F6H3A5</accession>
<keyword evidence="2" id="KW-1185">Reference proteome</keyword>
<dbReference type="STRING" id="29760.F6H3A5"/>
<sequence length="35" mass="4146">MQHHEKLEGRPNMTMGEVRKGMAIYLYGTLRKKKI</sequence>
<reference evidence="2" key="1">
    <citation type="journal article" date="2007" name="Nature">
        <title>The grapevine genome sequence suggests ancestral hexaploidization in major angiosperm phyla.</title>
        <authorList>
            <consortium name="The French-Italian Public Consortium for Grapevine Genome Characterization."/>
            <person name="Jaillon O."/>
            <person name="Aury J.-M."/>
            <person name="Noel B."/>
            <person name="Policriti A."/>
            <person name="Clepet C."/>
            <person name="Casagrande A."/>
            <person name="Choisne N."/>
            <person name="Aubourg S."/>
            <person name="Vitulo N."/>
            <person name="Jubin C."/>
            <person name="Vezzi A."/>
            <person name="Legeai F."/>
            <person name="Hugueney P."/>
            <person name="Dasilva C."/>
            <person name="Horner D."/>
            <person name="Mica E."/>
            <person name="Jublot D."/>
            <person name="Poulain J."/>
            <person name="Bruyere C."/>
            <person name="Billault A."/>
            <person name="Segurens B."/>
            <person name="Gouyvenoux M."/>
            <person name="Ugarte E."/>
            <person name="Cattonaro F."/>
            <person name="Anthouard V."/>
            <person name="Vico V."/>
            <person name="Del Fabbro C."/>
            <person name="Alaux M."/>
            <person name="Di Gaspero G."/>
            <person name="Dumas V."/>
            <person name="Felice N."/>
            <person name="Paillard S."/>
            <person name="Juman I."/>
            <person name="Moroldo M."/>
            <person name="Scalabrin S."/>
            <person name="Canaguier A."/>
            <person name="Le Clainche I."/>
            <person name="Malacrida G."/>
            <person name="Durand E."/>
            <person name="Pesole G."/>
            <person name="Laucou V."/>
            <person name="Chatelet P."/>
            <person name="Merdinoglu D."/>
            <person name="Delledonne M."/>
            <person name="Pezzotti M."/>
            <person name="Lecharny A."/>
            <person name="Scarpelli C."/>
            <person name="Artiguenave F."/>
            <person name="Pe M.E."/>
            <person name="Valle G."/>
            <person name="Morgante M."/>
            <person name="Caboche M."/>
            <person name="Adam-Blondon A.-F."/>
            <person name="Weissenbach J."/>
            <person name="Quetier F."/>
            <person name="Wincker P."/>
        </authorList>
    </citation>
    <scope>NUCLEOTIDE SEQUENCE [LARGE SCALE GENOMIC DNA]</scope>
    <source>
        <strain evidence="2">cv. Pinot noir / PN40024</strain>
    </source>
</reference>